<dbReference type="InterPro" id="IPR001345">
    <property type="entry name" value="PG/BPGM_mutase_AS"/>
</dbReference>
<gene>
    <name evidence="4" type="ORF">Q0N40_00585</name>
</gene>
<dbReference type="InterPro" id="IPR013078">
    <property type="entry name" value="His_Pase_superF_clade-1"/>
</dbReference>
<organism evidence="4 5">
    <name type="scientific">Corynebacterium pseudokroppenstedtii</name>
    <dbReference type="NCBI Taxonomy" id="2804917"/>
    <lineage>
        <taxon>Bacteria</taxon>
        <taxon>Bacillati</taxon>
        <taxon>Actinomycetota</taxon>
        <taxon>Actinomycetes</taxon>
        <taxon>Mycobacteriales</taxon>
        <taxon>Corynebacteriaceae</taxon>
        <taxon>Corynebacterium</taxon>
    </lineage>
</organism>
<dbReference type="SUPFAM" id="SSF53254">
    <property type="entry name" value="Phosphoglycerate mutase-like"/>
    <property type="match status" value="1"/>
</dbReference>
<dbReference type="PROSITE" id="PS00175">
    <property type="entry name" value="PG_MUTASE"/>
    <property type="match status" value="1"/>
</dbReference>
<proteinExistence type="predicted"/>
<sequence length="308" mass="32590">MNSVGTTVNSGTSHGHASEEKQQGASRGRLILFRHGQTTSNLITALDTAVPGADLTSMGVEQAFTGGERIVADGTLSGAGEAQHGNESAGSPRPVIISSEALRARKTARFAAQGMVNQGASVYTASPSPDGVMTAPITAEPDNPTVPTAIPGLTEVTAGDLEMNTDMESIHTYRYTQLQWSSGKMDMRMPGGQSGWETRRRFLEGITPMLPLLVSGAVESDTSTPSDLIVVVHGSVMRFIAGQLAGVEAHFVQDGYVSNCRWIVLDSPASLDLAAASYSDVDQSCGSWRVKQWAWLPGERVRLKGSAQ</sequence>
<dbReference type="SMART" id="SM00855">
    <property type="entry name" value="PGAM"/>
    <property type="match status" value="1"/>
</dbReference>
<reference evidence="4 5" key="1">
    <citation type="submission" date="2023-10" db="EMBL/GenBank/DDBJ databases">
        <title>complete genome sequence of Corynebacterium pseudokroppenstedtii P15-C1.</title>
        <authorList>
            <person name="Bruggemann H."/>
            <person name="Poehlein A."/>
        </authorList>
    </citation>
    <scope>NUCLEOTIDE SEQUENCE [LARGE SCALE GENOMIC DNA]</scope>
    <source>
        <strain evidence="4 5">P15_C1</strain>
    </source>
</reference>
<dbReference type="Pfam" id="PF00300">
    <property type="entry name" value="His_Phos_1"/>
    <property type="match status" value="1"/>
</dbReference>
<dbReference type="Proteomes" id="UP001174314">
    <property type="component" value="Chromosome"/>
</dbReference>
<feature type="region of interest" description="Disordered" evidence="3">
    <location>
        <begin position="1"/>
        <end position="25"/>
    </location>
</feature>
<evidence type="ECO:0000313" key="5">
    <source>
        <dbReference type="Proteomes" id="UP001174314"/>
    </source>
</evidence>
<dbReference type="PANTHER" id="PTHR48100:SF1">
    <property type="entry name" value="HISTIDINE PHOSPHATASE FAMILY PROTEIN-RELATED"/>
    <property type="match status" value="1"/>
</dbReference>
<dbReference type="CDD" id="cd07040">
    <property type="entry name" value="HP"/>
    <property type="match status" value="1"/>
</dbReference>
<accession>A0AAU0Q1C9</accession>
<dbReference type="GO" id="GO:0016791">
    <property type="term" value="F:phosphatase activity"/>
    <property type="evidence" value="ECO:0007669"/>
    <property type="project" value="TreeGrafter"/>
</dbReference>
<dbReference type="KEGG" id="cpsk:Q0N40_00585"/>
<keyword evidence="1" id="KW-0324">Glycolysis</keyword>
<dbReference type="Gene3D" id="3.40.50.1240">
    <property type="entry name" value="Phosphoglycerate mutase-like"/>
    <property type="match status" value="1"/>
</dbReference>
<evidence type="ECO:0000256" key="2">
    <source>
        <dbReference type="ARBA" id="ARBA00023235"/>
    </source>
</evidence>
<evidence type="ECO:0000313" key="4">
    <source>
        <dbReference type="EMBL" id="WPF25097.1"/>
    </source>
</evidence>
<dbReference type="PANTHER" id="PTHR48100">
    <property type="entry name" value="BROAD-SPECIFICITY PHOSPHATASE YOR283W-RELATED"/>
    <property type="match status" value="1"/>
</dbReference>
<dbReference type="InterPro" id="IPR029033">
    <property type="entry name" value="His_PPase_superfam"/>
</dbReference>
<keyword evidence="2" id="KW-0413">Isomerase</keyword>
<name>A0AAU0Q1C9_9CORY</name>
<dbReference type="EMBL" id="CP137757">
    <property type="protein sequence ID" value="WPF25097.1"/>
    <property type="molecule type" value="Genomic_DNA"/>
</dbReference>
<dbReference type="InterPro" id="IPR050275">
    <property type="entry name" value="PGM_Phosphatase"/>
</dbReference>
<dbReference type="RefSeq" id="WP_204087833.1">
    <property type="nucleotide sequence ID" value="NZ_CP137757.1"/>
</dbReference>
<evidence type="ECO:0000256" key="1">
    <source>
        <dbReference type="ARBA" id="ARBA00023152"/>
    </source>
</evidence>
<feature type="compositionally biased region" description="Polar residues" evidence="3">
    <location>
        <begin position="1"/>
        <end position="15"/>
    </location>
</feature>
<protein>
    <submittedName>
        <fullName evidence="4">Histidine phosphatase family protein</fullName>
    </submittedName>
</protein>
<evidence type="ECO:0000256" key="3">
    <source>
        <dbReference type="SAM" id="MobiDB-lite"/>
    </source>
</evidence>
<dbReference type="GO" id="GO:0005737">
    <property type="term" value="C:cytoplasm"/>
    <property type="evidence" value="ECO:0007669"/>
    <property type="project" value="TreeGrafter"/>
</dbReference>
<keyword evidence="5" id="KW-1185">Reference proteome</keyword>
<dbReference type="AlphaFoldDB" id="A0AAU0Q1C9"/>